<dbReference type="GO" id="GO:0030170">
    <property type="term" value="F:pyridoxal phosphate binding"/>
    <property type="evidence" value="ECO:0007669"/>
    <property type="project" value="UniProtKB-UniRule"/>
</dbReference>
<dbReference type="GO" id="GO:0019805">
    <property type="term" value="P:quinolinate biosynthetic process"/>
    <property type="evidence" value="ECO:0007669"/>
    <property type="project" value="UniProtKB-UniRule"/>
</dbReference>
<evidence type="ECO:0000256" key="2">
    <source>
        <dbReference type="ARBA" id="ARBA00022801"/>
    </source>
</evidence>
<comment type="similarity">
    <text evidence="4 6">Belongs to the kynureninase family.</text>
</comment>
<comment type="function">
    <text evidence="4 6">Catalyzes the cleavage of L-kynurenine (L-Kyn) and L-3-hydroxykynurenine (L-3OHKyn) into anthranilic acid (AA) and 3-hydroxyanthranilic acid (3-OHAA), respectively.</text>
</comment>
<comment type="pathway">
    <text evidence="4 6">Cofactor biosynthesis; NAD(+) biosynthesis; quinolinate from L-kynurenine: step 2/3.</text>
</comment>
<dbReference type="RefSeq" id="WP_109089065.1">
    <property type="nucleotide sequence ID" value="NZ_QEXO01000002.1"/>
</dbReference>
<dbReference type="GO" id="GO:0043420">
    <property type="term" value="P:anthranilate metabolic process"/>
    <property type="evidence" value="ECO:0007669"/>
    <property type="project" value="TreeGrafter"/>
</dbReference>
<dbReference type="UniPathway" id="UPA00253">
    <property type="reaction ID" value="UER00329"/>
</dbReference>
<feature type="binding site" evidence="4">
    <location>
        <position position="226"/>
    </location>
    <ligand>
        <name>pyridoxal 5'-phosphate</name>
        <dbReference type="ChEBI" id="CHEBI:597326"/>
    </ligand>
</feature>
<feature type="binding site" evidence="4">
    <location>
        <begin position="129"/>
        <end position="132"/>
    </location>
    <ligand>
        <name>pyridoxal 5'-phosphate</name>
        <dbReference type="ChEBI" id="CHEBI:597326"/>
    </ligand>
</feature>
<evidence type="ECO:0000256" key="5">
    <source>
        <dbReference type="NCBIfam" id="TIGR01814"/>
    </source>
</evidence>
<dbReference type="Gene3D" id="3.90.1150.10">
    <property type="entry name" value="Aspartate Aminotransferase, domain 1"/>
    <property type="match status" value="1"/>
</dbReference>
<feature type="binding site" evidence="4">
    <location>
        <position position="204"/>
    </location>
    <ligand>
        <name>pyridoxal 5'-phosphate</name>
        <dbReference type="ChEBI" id="CHEBI:597326"/>
    </ligand>
</feature>
<dbReference type="UniPathway" id="UPA00334">
    <property type="reaction ID" value="UER00455"/>
</dbReference>
<feature type="binding site" evidence="4">
    <location>
        <position position="282"/>
    </location>
    <ligand>
        <name>pyridoxal 5'-phosphate</name>
        <dbReference type="ChEBI" id="CHEBI:597326"/>
    </ligand>
</feature>
<protein>
    <recommendedName>
        <fullName evidence="4 5">Kynureninase</fullName>
        <ecNumber evidence="4 5">3.7.1.3</ecNumber>
    </recommendedName>
    <alternativeName>
        <fullName evidence="4">L-kynurenine hydrolase</fullName>
    </alternativeName>
</protein>
<evidence type="ECO:0000313" key="7">
    <source>
        <dbReference type="EMBL" id="PWE15143.1"/>
    </source>
</evidence>
<dbReference type="PIRSF" id="PIRSF038800">
    <property type="entry name" value="KYNU"/>
    <property type="match status" value="1"/>
</dbReference>
<comment type="catalytic activity">
    <reaction evidence="4 6">
        <text>L-kynurenine + H2O = anthranilate + L-alanine + H(+)</text>
        <dbReference type="Rhea" id="RHEA:16813"/>
        <dbReference type="ChEBI" id="CHEBI:15377"/>
        <dbReference type="ChEBI" id="CHEBI:15378"/>
        <dbReference type="ChEBI" id="CHEBI:16567"/>
        <dbReference type="ChEBI" id="CHEBI:57959"/>
        <dbReference type="ChEBI" id="CHEBI:57972"/>
        <dbReference type="EC" id="3.7.1.3"/>
    </reaction>
</comment>
<dbReference type="GO" id="GO:0030429">
    <property type="term" value="F:kynureninase activity"/>
    <property type="evidence" value="ECO:0007669"/>
    <property type="project" value="UniProtKB-UniRule"/>
</dbReference>
<accession>A0A2U2BMA6</accession>
<dbReference type="GO" id="GO:0005737">
    <property type="term" value="C:cytoplasm"/>
    <property type="evidence" value="ECO:0007669"/>
    <property type="project" value="UniProtKB-UniRule"/>
</dbReference>
<dbReference type="Gene3D" id="3.40.640.10">
    <property type="entry name" value="Type I PLP-dependent aspartate aminotransferase-like (Major domain)"/>
    <property type="match status" value="1"/>
</dbReference>
<dbReference type="InterPro" id="IPR010111">
    <property type="entry name" value="Kynureninase"/>
</dbReference>
<dbReference type="EC" id="3.7.1.3" evidence="4 5"/>
<dbReference type="EMBL" id="QEXO01000002">
    <property type="protein sequence ID" value="PWE15143.1"/>
    <property type="molecule type" value="Genomic_DNA"/>
</dbReference>
<dbReference type="HAMAP" id="MF_01970">
    <property type="entry name" value="Kynureninase"/>
    <property type="match status" value="1"/>
</dbReference>
<gene>
    <name evidence="4 7" type="primary">kynU</name>
    <name evidence="7" type="ORF">DF183_09270</name>
</gene>
<dbReference type="InterPro" id="IPR015421">
    <property type="entry name" value="PyrdxlP-dep_Trfase_major"/>
</dbReference>
<name>A0A2U2BMA6_ALCFA</name>
<keyword evidence="3 4" id="KW-0663">Pyridoxal phosphate</keyword>
<evidence type="ECO:0000256" key="6">
    <source>
        <dbReference type="PIRNR" id="PIRNR038800"/>
    </source>
</evidence>
<feature type="binding site" evidence="4">
    <location>
        <position position="98"/>
    </location>
    <ligand>
        <name>pyridoxal 5'-phosphate</name>
        <dbReference type="ChEBI" id="CHEBI:597326"/>
    </ligand>
</feature>
<dbReference type="SUPFAM" id="SSF53383">
    <property type="entry name" value="PLP-dependent transferases"/>
    <property type="match status" value="1"/>
</dbReference>
<evidence type="ECO:0000256" key="3">
    <source>
        <dbReference type="ARBA" id="ARBA00022898"/>
    </source>
</evidence>
<keyword evidence="1 4" id="KW-0662">Pyridine nucleotide biosynthesis</keyword>
<dbReference type="Proteomes" id="UP000245216">
    <property type="component" value="Unassembled WGS sequence"/>
</dbReference>
<evidence type="ECO:0000256" key="4">
    <source>
        <dbReference type="HAMAP-Rule" id="MF_01970"/>
    </source>
</evidence>
<reference evidence="7 8" key="1">
    <citation type="submission" date="2018-05" db="EMBL/GenBank/DDBJ databases">
        <title>Genome Sequence of an Efficient Indole-Degrading Bacterium, Alcaligenes sp.YBY.</title>
        <authorList>
            <person name="Yang B."/>
        </authorList>
    </citation>
    <scope>NUCLEOTIDE SEQUENCE [LARGE SCALE GENOMIC DNA]</scope>
    <source>
        <strain evidence="7 8">YBY</strain>
    </source>
</reference>
<organism evidence="7 8">
    <name type="scientific">Alcaligenes faecalis</name>
    <dbReference type="NCBI Taxonomy" id="511"/>
    <lineage>
        <taxon>Bacteria</taxon>
        <taxon>Pseudomonadati</taxon>
        <taxon>Pseudomonadota</taxon>
        <taxon>Betaproteobacteria</taxon>
        <taxon>Burkholderiales</taxon>
        <taxon>Alcaligenaceae</taxon>
        <taxon>Alcaligenes</taxon>
    </lineage>
</organism>
<comment type="caution">
    <text evidence="7">The sequence shown here is derived from an EMBL/GenBank/DDBJ whole genome shotgun (WGS) entry which is preliminary data.</text>
</comment>
<comment type="caution">
    <text evidence="4">Lacks conserved residue(s) required for the propagation of feature annotation.</text>
</comment>
<dbReference type="InterPro" id="IPR015424">
    <property type="entry name" value="PyrdxlP-dep_Trfase"/>
</dbReference>
<dbReference type="GO" id="GO:0009435">
    <property type="term" value="P:NAD+ biosynthetic process"/>
    <property type="evidence" value="ECO:0007669"/>
    <property type="project" value="UniProtKB-UniRule"/>
</dbReference>
<dbReference type="NCBIfam" id="TIGR01814">
    <property type="entry name" value="kynureninase"/>
    <property type="match status" value="1"/>
</dbReference>
<comment type="pathway">
    <text evidence="4 6">Amino-acid degradation; L-kynurenine degradation; L-alanine and anthranilate from L-kynurenine: step 1/1.</text>
</comment>
<dbReference type="AlphaFoldDB" id="A0A2U2BMA6"/>
<evidence type="ECO:0000256" key="1">
    <source>
        <dbReference type="ARBA" id="ARBA00022642"/>
    </source>
</evidence>
<feature type="modified residue" description="N6-(pyridoxal phosphate)lysine" evidence="4">
    <location>
        <position position="227"/>
    </location>
</feature>
<dbReference type="STRING" id="511.UZ73_08295"/>
<proteinExistence type="inferred from homology"/>
<comment type="catalytic activity">
    <reaction evidence="6">
        <text>3-hydroxy-L-kynurenine + H2O = 3-hydroxyanthranilate + L-alanine + H(+)</text>
        <dbReference type="Rhea" id="RHEA:25143"/>
        <dbReference type="ChEBI" id="CHEBI:15377"/>
        <dbReference type="ChEBI" id="CHEBI:15378"/>
        <dbReference type="ChEBI" id="CHEBI:36559"/>
        <dbReference type="ChEBI" id="CHEBI:57972"/>
        <dbReference type="ChEBI" id="CHEBI:58125"/>
        <dbReference type="EC" id="3.7.1.3"/>
    </reaction>
</comment>
<keyword evidence="2 4" id="KW-0378">Hydrolase</keyword>
<dbReference type="GO" id="GO:0097053">
    <property type="term" value="P:L-kynurenine catabolic process"/>
    <property type="evidence" value="ECO:0007669"/>
    <property type="project" value="UniProtKB-UniRule"/>
</dbReference>
<dbReference type="PANTHER" id="PTHR14084:SF0">
    <property type="entry name" value="KYNURENINASE"/>
    <property type="match status" value="1"/>
</dbReference>
<comment type="cofactor">
    <cofactor evidence="4 6">
        <name>pyridoxal 5'-phosphate</name>
        <dbReference type="ChEBI" id="CHEBI:597326"/>
    </cofactor>
</comment>
<reference evidence="7 8" key="2">
    <citation type="submission" date="2018-05" db="EMBL/GenBank/DDBJ databases">
        <authorList>
            <person name="Lanie J.A."/>
            <person name="Ng W.-L."/>
            <person name="Kazmierczak K.M."/>
            <person name="Andrzejewski T.M."/>
            <person name="Davidsen T.M."/>
            <person name="Wayne K.J."/>
            <person name="Tettelin H."/>
            <person name="Glass J.I."/>
            <person name="Rusch D."/>
            <person name="Podicherti R."/>
            <person name="Tsui H.-C.T."/>
            <person name="Winkler M.E."/>
        </authorList>
    </citation>
    <scope>NUCLEOTIDE SEQUENCE [LARGE SCALE GENOMIC DNA]</scope>
    <source>
        <strain evidence="7 8">YBY</strain>
    </source>
</reference>
<feature type="binding site" evidence="4">
    <location>
        <position position="97"/>
    </location>
    <ligand>
        <name>pyridoxal 5'-phosphate</name>
        <dbReference type="ChEBI" id="CHEBI:597326"/>
    </ligand>
</feature>
<dbReference type="PANTHER" id="PTHR14084">
    <property type="entry name" value="KYNURENINASE"/>
    <property type="match status" value="1"/>
</dbReference>
<sequence>MITLQQCEQWDQADELAAFKAKFDLPPNTIYLDGNSLGAMPRHAMERAQEVIGQEWRTDLINSWNKAGWWTLPVRLGDQMSPLIGAGQGETIVSDSTSVNLFKVLAAAVNLQKERHPQKKVILAERDSFPTDLYIIEGFNAFFGKDYRLELIDDPADLQTAVNDETAVVVLSHVNYRTGYLHDMQATNRLVHGHNGLVIWDLCHSVGALSIELKDSGSDFAIGCTYKYLNAGPGAPALLWVNPELMGQISQPLSGWWGHKHPFAMSPSYEAANGIERFLCGTQPIVSLSLVACGVDVFLQTDLQAVRRKSLALTDLFISLVEQECAEFGLRLVTPRDHHYRGSHVSFAHEQGYAAIQALIARGVIGDYREPEVMRFGITPLYLSFVDIWQAVQHIKAVFANKEWDKPAYKTRSKVT</sequence>
<feature type="binding site" evidence="4">
    <location>
        <position position="256"/>
    </location>
    <ligand>
        <name>pyridoxal 5'-phosphate</name>
        <dbReference type="ChEBI" id="CHEBI:597326"/>
    </ligand>
</feature>
<dbReference type="Pfam" id="PF22580">
    <property type="entry name" value="KYNU_C"/>
    <property type="match status" value="1"/>
</dbReference>
<dbReference type="GO" id="GO:0019441">
    <property type="term" value="P:L-tryptophan catabolic process to kynurenine"/>
    <property type="evidence" value="ECO:0007669"/>
    <property type="project" value="TreeGrafter"/>
</dbReference>
<dbReference type="InterPro" id="IPR015422">
    <property type="entry name" value="PyrdxlP-dep_Trfase_small"/>
</dbReference>
<feature type="binding site" evidence="4">
    <location>
        <position position="201"/>
    </location>
    <ligand>
        <name>pyridoxal 5'-phosphate</name>
        <dbReference type="ChEBI" id="CHEBI:597326"/>
    </ligand>
</feature>
<evidence type="ECO:0000313" key="8">
    <source>
        <dbReference type="Proteomes" id="UP000245216"/>
    </source>
</evidence>
<comment type="subunit">
    <text evidence="4 6">Homodimer.</text>
</comment>